<sequence>MKLIMASVLALSASVAHAQDAADLVLKNAFVLTMDKENPEAQAVAVRGNQIVYVGDVNGVESFTGENTEVLDLTGKMVLPGYVSAHDHVLGSAWSTLGVDLNAAKDKEETLQMLRDYVAENPDLPIVVGQGYNATLMGGAPTAAELDEIIPDKIAIIIDFTIHDAWLNTKALEAGNITKDTPDPVPGVTYWIRDDDGNPLGVGKEGSWFPVYTKVAWDPERMIEESREKLQPQVVAGGTTTALIPGVVTPNFTNAPGMFDDLEISMKVLEKALADGDLPVRTFVQPAYKDATADPVEFAARARAMADKYNGDLFRVHGIKLHPEGTWSAGAVLMLEPFEGTDNIGISAVKPDQMKEVVKAANDQGLDVFAHVEGSGTVRGMIDAILASRDSGNADERNALHHYQIVHPDDQQRMIDNSIPVNITPIFSVDWAGQDQDFLSMLGDTRTNERVSQYRPLADAGVSVSLAGDYPSAPMSTNSMLYQIYTAVTFKNPLDPANSKKFPNGAAPLDLMQAIEAVTINPAWQLRMEDKLGSLEVGKLADIVILDRNILELDNPEELLTTKVQATIMDGQFRHRDGL</sequence>
<dbReference type="SUPFAM" id="SSF51556">
    <property type="entry name" value="Metallo-dependent hydrolases"/>
    <property type="match status" value="1"/>
</dbReference>
<dbReference type="GO" id="GO:0016810">
    <property type="term" value="F:hydrolase activity, acting on carbon-nitrogen (but not peptide) bonds"/>
    <property type="evidence" value="ECO:0007669"/>
    <property type="project" value="InterPro"/>
</dbReference>
<dbReference type="Proteomes" id="UP000436016">
    <property type="component" value="Unassembled WGS sequence"/>
</dbReference>
<dbReference type="Gene3D" id="3.20.20.140">
    <property type="entry name" value="Metal-dependent hydrolases"/>
    <property type="match status" value="1"/>
</dbReference>
<gene>
    <name evidence="3" type="ORF">GSH16_06075</name>
</gene>
<dbReference type="RefSeq" id="WP_160853085.1">
    <property type="nucleotide sequence ID" value="NZ_WUWG01000002.1"/>
</dbReference>
<dbReference type="EMBL" id="WUWG01000002">
    <property type="protein sequence ID" value="MXU65005.1"/>
    <property type="molecule type" value="Genomic_DNA"/>
</dbReference>
<comment type="caution">
    <text evidence="3">The sequence shown here is derived from an EMBL/GenBank/DDBJ whole genome shotgun (WGS) entry which is preliminary data.</text>
</comment>
<keyword evidence="4" id="KW-1185">Reference proteome</keyword>
<dbReference type="PANTHER" id="PTHR22642">
    <property type="entry name" value="IMIDAZOLONEPROPIONASE"/>
    <property type="match status" value="1"/>
</dbReference>
<dbReference type="SUPFAM" id="SSF51338">
    <property type="entry name" value="Composite domain of metallo-dependent hydrolases"/>
    <property type="match status" value="1"/>
</dbReference>
<feature type="signal peptide" evidence="1">
    <location>
        <begin position="1"/>
        <end position="18"/>
    </location>
</feature>
<dbReference type="InterPro" id="IPR032466">
    <property type="entry name" value="Metal_Hydrolase"/>
</dbReference>
<dbReference type="PANTHER" id="PTHR22642:SF20">
    <property type="entry name" value="AMIDOHYDROLASE 3 DOMAIN-CONTAINING PROTEIN"/>
    <property type="match status" value="1"/>
</dbReference>
<dbReference type="Pfam" id="PF07969">
    <property type="entry name" value="Amidohydro_3"/>
    <property type="match status" value="1"/>
</dbReference>
<feature type="domain" description="Amidohydrolase 3" evidence="2">
    <location>
        <begin position="69"/>
        <end position="573"/>
    </location>
</feature>
<keyword evidence="1" id="KW-0732">Signal</keyword>
<proteinExistence type="predicted"/>
<dbReference type="Gene3D" id="2.30.40.10">
    <property type="entry name" value="Urease, subunit C, domain 1"/>
    <property type="match status" value="1"/>
</dbReference>
<dbReference type="Gene3D" id="3.10.310.70">
    <property type="match status" value="1"/>
</dbReference>
<organism evidence="3 4">
    <name type="scientific">Oceanomicrobium pacificus</name>
    <dbReference type="NCBI Taxonomy" id="2692916"/>
    <lineage>
        <taxon>Bacteria</taxon>
        <taxon>Pseudomonadati</taxon>
        <taxon>Pseudomonadota</taxon>
        <taxon>Alphaproteobacteria</taxon>
        <taxon>Rhodobacterales</taxon>
        <taxon>Paracoccaceae</taxon>
        <taxon>Oceanomicrobium</taxon>
    </lineage>
</organism>
<protein>
    <submittedName>
        <fullName evidence="3">Amidohydrolase family protein</fullName>
    </submittedName>
</protein>
<dbReference type="InterPro" id="IPR013108">
    <property type="entry name" value="Amidohydro_3"/>
</dbReference>
<evidence type="ECO:0000313" key="3">
    <source>
        <dbReference type="EMBL" id="MXU65005.1"/>
    </source>
</evidence>
<evidence type="ECO:0000256" key="1">
    <source>
        <dbReference type="SAM" id="SignalP"/>
    </source>
</evidence>
<reference evidence="3 4" key="1">
    <citation type="submission" date="2019-12" db="EMBL/GenBank/DDBJ databases">
        <title>Strain KN286 was isolated from seawater, which was collected from Caroline Seamount in the tropical western Pacific.</title>
        <authorList>
            <person name="Wang Q."/>
        </authorList>
    </citation>
    <scope>NUCLEOTIDE SEQUENCE [LARGE SCALE GENOMIC DNA]</scope>
    <source>
        <strain evidence="3 4">KN286</strain>
    </source>
</reference>
<dbReference type="InterPro" id="IPR011059">
    <property type="entry name" value="Metal-dep_hydrolase_composite"/>
</dbReference>
<name>A0A6B0TT77_9RHOB</name>
<dbReference type="AlphaFoldDB" id="A0A6B0TT77"/>
<accession>A0A6B0TT77</accession>
<feature type="chain" id="PRO_5025568010" evidence="1">
    <location>
        <begin position="19"/>
        <end position="579"/>
    </location>
</feature>
<keyword evidence="3" id="KW-0378">Hydrolase</keyword>
<evidence type="ECO:0000259" key="2">
    <source>
        <dbReference type="Pfam" id="PF07969"/>
    </source>
</evidence>
<evidence type="ECO:0000313" key="4">
    <source>
        <dbReference type="Proteomes" id="UP000436016"/>
    </source>
</evidence>